<keyword evidence="3" id="KW-0274">FAD</keyword>
<evidence type="ECO:0000256" key="2">
    <source>
        <dbReference type="ARBA" id="ARBA00022630"/>
    </source>
</evidence>
<dbReference type="InterPro" id="IPR016171">
    <property type="entry name" value="Vanillyl_alc_oxidase_C-sub2"/>
</dbReference>
<feature type="domain" description="FAD-binding oxidoreductase/transferase type 4 C-terminal" evidence="5">
    <location>
        <begin position="7"/>
        <end position="75"/>
    </location>
</feature>
<dbReference type="GO" id="GO:0004458">
    <property type="term" value="F:D-lactate dehydrogenase (cytochrome) activity"/>
    <property type="evidence" value="ECO:0007669"/>
    <property type="project" value="TreeGrafter"/>
</dbReference>
<comment type="cofactor">
    <cofactor evidence="1">
        <name>FAD</name>
        <dbReference type="ChEBI" id="CHEBI:57692"/>
    </cofactor>
</comment>
<dbReference type="Pfam" id="PF02913">
    <property type="entry name" value="FAD-oxidase_C"/>
    <property type="match status" value="1"/>
</dbReference>
<dbReference type="GO" id="GO:1903457">
    <property type="term" value="P:lactate catabolic process"/>
    <property type="evidence" value="ECO:0007669"/>
    <property type="project" value="TreeGrafter"/>
</dbReference>
<evidence type="ECO:0000313" key="6">
    <source>
        <dbReference type="EMBL" id="EQD61641.1"/>
    </source>
</evidence>
<dbReference type="PANTHER" id="PTHR11748:SF111">
    <property type="entry name" value="D-LACTATE DEHYDROGENASE, MITOCHONDRIAL-RELATED"/>
    <property type="match status" value="1"/>
</dbReference>
<proteinExistence type="predicted"/>
<dbReference type="GO" id="GO:0008720">
    <property type="term" value="F:D-lactate dehydrogenase (NAD+) activity"/>
    <property type="evidence" value="ECO:0007669"/>
    <property type="project" value="TreeGrafter"/>
</dbReference>
<name>T1AM10_9ZZZZ</name>
<dbReference type="EMBL" id="AUZZ01002114">
    <property type="protein sequence ID" value="EQD61641.1"/>
    <property type="molecule type" value="Genomic_DNA"/>
</dbReference>
<keyword evidence="4" id="KW-0560">Oxidoreductase</keyword>
<dbReference type="FunFam" id="1.10.45.10:FF:000001">
    <property type="entry name" value="D-lactate dehydrogenase mitochondrial"/>
    <property type="match status" value="1"/>
</dbReference>
<dbReference type="GO" id="GO:0050660">
    <property type="term" value="F:flavin adenine dinucleotide binding"/>
    <property type="evidence" value="ECO:0007669"/>
    <property type="project" value="InterPro"/>
</dbReference>
<evidence type="ECO:0000256" key="3">
    <source>
        <dbReference type="ARBA" id="ARBA00022827"/>
    </source>
</evidence>
<comment type="caution">
    <text evidence="6">The sequence shown here is derived from an EMBL/GenBank/DDBJ whole genome shotgun (WGS) entry which is preliminary data.</text>
</comment>
<keyword evidence="2" id="KW-0285">Flavoprotein</keyword>
<organism evidence="6">
    <name type="scientific">mine drainage metagenome</name>
    <dbReference type="NCBI Taxonomy" id="410659"/>
    <lineage>
        <taxon>unclassified sequences</taxon>
        <taxon>metagenomes</taxon>
        <taxon>ecological metagenomes</taxon>
    </lineage>
</organism>
<gene>
    <name evidence="6" type="ORF">B2A_03165</name>
</gene>
<evidence type="ECO:0000259" key="5">
    <source>
        <dbReference type="Pfam" id="PF02913"/>
    </source>
</evidence>
<evidence type="ECO:0000256" key="4">
    <source>
        <dbReference type="ARBA" id="ARBA00023002"/>
    </source>
</evidence>
<sequence length="81" mass="8597">FVLEPGCPDQVTAAGALHERLVERALAMGGTCTGEHGIGLGKLRFLEEEHPAGVDVMRRIKLTLDPLGILNPGKVLRAGAR</sequence>
<reference evidence="6" key="2">
    <citation type="journal article" date="2014" name="ISME J.">
        <title>Microbial stratification in low pH oxic and suboxic macroscopic growths along an acid mine drainage.</title>
        <authorList>
            <person name="Mendez-Garcia C."/>
            <person name="Mesa V."/>
            <person name="Sprenger R.R."/>
            <person name="Richter M."/>
            <person name="Diez M.S."/>
            <person name="Solano J."/>
            <person name="Bargiela R."/>
            <person name="Golyshina O.V."/>
            <person name="Manteca A."/>
            <person name="Ramos J.L."/>
            <person name="Gallego J.R."/>
            <person name="Llorente I."/>
            <person name="Martins Dos Santos V.A."/>
            <person name="Jensen O.N."/>
            <person name="Pelaez A.I."/>
            <person name="Sanchez J."/>
            <person name="Ferrer M."/>
        </authorList>
    </citation>
    <scope>NUCLEOTIDE SEQUENCE</scope>
</reference>
<dbReference type="AlphaFoldDB" id="T1AM10"/>
<evidence type="ECO:0000256" key="1">
    <source>
        <dbReference type="ARBA" id="ARBA00001974"/>
    </source>
</evidence>
<dbReference type="PANTHER" id="PTHR11748">
    <property type="entry name" value="D-LACTATE DEHYDROGENASE"/>
    <property type="match status" value="1"/>
</dbReference>
<dbReference type="Gene3D" id="1.10.45.10">
    <property type="entry name" value="Vanillyl-alcohol Oxidase, Chain A, domain 4"/>
    <property type="match status" value="1"/>
</dbReference>
<feature type="non-terminal residue" evidence="6">
    <location>
        <position position="1"/>
    </location>
</feature>
<dbReference type="InterPro" id="IPR016164">
    <property type="entry name" value="FAD-linked_Oxase-like_C"/>
</dbReference>
<accession>T1AM10</accession>
<protein>
    <submittedName>
        <fullName evidence="6">Glycolate oxidase, subunit GlcD</fullName>
    </submittedName>
</protein>
<dbReference type="InterPro" id="IPR004113">
    <property type="entry name" value="FAD-bd_oxidored_4_C"/>
</dbReference>
<dbReference type="SUPFAM" id="SSF55103">
    <property type="entry name" value="FAD-linked oxidases, C-terminal domain"/>
    <property type="match status" value="1"/>
</dbReference>
<reference evidence="6" key="1">
    <citation type="submission" date="2013-08" db="EMBL/GenBank/DDBJ databases">
        <authorList>
            <person name="Mendez C."/>
            <person name="Richter M."/>
            <person name="Ferrer M."/>
            <person name="Sanchez J."/>
        </authorList>
    </citation>
    <scope>NUCLEOTIDE SEQUENCE</scope>
</reference>